<dbReference type="Pfam" id="PF01926">
    <property type="entry name" value="MMR_HSR1"/>
    <property type="match status" value="1"/>
</dbReference>
<evidence type="ECO:0000313" key="2">
    <source>
        <dbReference type="EMBL" id="KAJ3110747.1"/>
    </source>
</evidence>
<evidence type="ECO:0000313" key="3">
    <source>
        <dbReference type="Proteomes" id="UP001211907"/>
    </source>
</evidence>
<evidence type="ECO:0000259" key="1">
    <source>
        <dbReference type="Pfam" id="PF01926"/>
    </source>
</evidence>
<reference evidence="2" key="1">
    <citation type="submission" date="2020-05" db="EMBL/GenBank/DDBJ databases">
        <title>Phylogenomic resolution of chytrid fungi.</title>
        <authorList>
            <person name="Stajich J.E."/>
            <person name="Amses K."/>
            <person name="Simmons R."/>
            <person name="Seto K."/>
            <person name="Myers J."/>
            <person name="Bonds A."/>
            <person name="Quandt C.A."/>
            <person name="Barry K."/>
            <person name="Liu P."/>
            <person name="Grigoriev I."/>
            <person name="Longcore J.E."/>
            <person name="James T.Y."/>
        </authorList>
    </citation>
    <scope>NUCLEOTIDE SEQUENCE</scope>
    <source>
        <strain evidence="2">JEL0513</strain>
    </source>
</reference>
<dbReference type="EMBL" id="JADGJH010001697">
    <property type="protein sequence ID" value="KAJ3110747.1"/>
    <property type="molecule type" value="Genomic_DNA"/>
</dbReference>
<name>A0AAD5SW92_9FUNG</name>
<gene>
    <name evidence="2" type="ORF">HK100_002920</name>
</gene>
<feature type="domain" description="G" evidence="1">
    <location>
        <begin position="5"/>
        <end position="75"/>
    </location>
</feature>
<organism evidence="2 3">
    <name type="scientific">Physocladia obscura</name>
    <dbReference type="NCBI Taxonomy" id="109957"/>
    <lineage>
        <taxon>Eukaryota</taxon>
        <taxon>Fungi</taxon>
        <taxon>Fungi incertae sedis</taxon>
        <taxon>Chytridiomycota</taxon>
        <taxon>Chytridiomycota incertae sedis</taxon>
        <taxon>Chytridiomycetes</taxon>
        <taxon>Chytridiales</taxon>
        <taxon>Chytriomycetaceae</taxon>
        <taxon>Physocladia</taxon>
    </lineage>
</organism>
<dbReference type="Gene3D" id="3.40.50.300">
    <property type="entry name" value="P-loop containing nucleotide triphosphate hydrolases"/>
    <property type="match status" value="1"/>
</dbReference>
<dbReference type="InterPro" id="IPR027417">
    <property type="entry name" value="P-loop_NTPase"/>
</dbReference>
<dbReference type="Proteomes" id="UP001211907">
    <property type="component" value="Unassembled WGS sequence"/>
</dbReference>
<accession>A0AAD5SW92</accession>
<sequence>MNKVILLVGNPGTGKSAILNGLTGAAYFKAGNSFGKGCTHVCQSVLVNGITYMDTPGLDDVEIREQAAEEIRKALDNSGEYRIFFFSSRRKPVA</sequence>
<proteinExistence type="predicted"/>
<dbReference type="InterPro" id="IPR006073">
    <property type="entry name" value="GTP-bd"/>
</dbReference>
<dbReference type="GO" id="GO:0005525">
    <property type="term" value="F:GTP binding"/>
    <property type="evidence" value="ECO:0007669"/>
    <property type="project" value="InterPro"/>
</dbReference>
<protein>
    <recommendedName>
        <fullName evidence="1">G domain-containing protein</fullName>
    </recommendedName>
</protein>
<keyword evidence="3" id="KW-1185">Reference proteome</keyword>
<comment type="caution">
    <text evidence="2">The sequence shown here is derived from an EMBL/GenBank/DDBJ whole genome shotgun (WGS) entry which is preliminary data.</text>
</comment>
<dbReference type="AlphaFoldDB" id="A0AAD5SW92"/>
<dbReference type="SUPFAM" id="SSF52540">
    <property type="entry name" value="P-loop containing nucleoside triphosphate hydrolases"/>
    <property type="match status" value="1"/>
</dbReference>